<sequence>MDLRQKKTLAAIRTAFLELLGKKPLEKITVKELAEKVQISKATFYLHYQDIYDLAERLQAEVIGEIYQSIAHPDLVLTDQPGFTRELFLAFRSHNELSRILFSGSRAALIPDYVERELKKHIFRNHPELKEDIHFQALLTYQVYGGYYTYRLQGERVGEEEIAEEIVEIARILSGAERTHHTPV</sequence>
<dbReference type="Pfam" id="PF00440">
    <property type="entry name" value="TetR_N"/>
    <property type="match status" value="1"/>
</dbReference>
<dbReference type="RefSeq" id="WP_204909619.1">
    <property type="nucleotide sequence ID" value="NZ_JACJLV010000046.1"/>
</dbReference>
<dbReference type="PROSITE" id="PS50977">
    <property type="entry name" value="HTH_TETR_2"/>
    <property type="match status" value="1"/>
</dbReference>
<reference evidence="4" key="2">
    <citation type="journal article" date="2021" name="Sci. Rep.">
        <title>The distribution of antibiotic resistance genes in chicken gut microbiota commensals.</title>
        <authorList>
            <person name="Juricova H."/>
            <person name="Matiasovicova J."/>
            <person name="Kubasova T."/>
            <person name="Cejkova D."/>
            <person name="Rychlik I."/>
        </authorList>
    </citation>
    <scope>NUCLEOTIDE SEQUENCE</scope>
    <source>
        <strain evidence="4">An420c</strain>
    </source>
</reference>
<evidence type="ECO:0000313" key="4">
    <source>
        <dbReference type="EMBL" id="MBM6827627.1"/>
    </source>
</evidence>
<keyword evidence="1 2" id="KW-0238">DNA-binding</keyword>
<dbReference type="InterPro" id="IPR001647">
    <property type="entry name" value="HTH_TetR"/>
</dbReference>
<feature type="DNA-binding region" description="H-T-H motif" evidence="2">
    <location>
        <begin position="29"/>
        <end position="48"/>
    </location>
</feature>
<dbReference type="Gene3D" id="1.10.357.10">
    <property type="entry name" value="Tetracycline Repressor, domain 2"/>
    <property type="match status" value="1"/>
</dbReference>
<dbReference type="EMBL" id="JACJLV010000046">
    <property type="protein sequence ID" value="MBM6827627.1"/>
    <property type="molecule type" value="Genomic_DNA"/>
</dbReference>
<feature type="domain" description="HTH tetR-type" evidence="3">
    <location>
        <begin position="6"/>
        <end position="66"/>
    </location>
</feature>
<dbReference type="InterPro" id="IPR050624">
    <property type="entry name" value="HTH-type_Tx_Regulator"/>
</dbReference>
<evidence type="ECO:0000256" key="1">
    <source>
        <dbReference type="ARBA" id="ARBA00023125"/>
    </source>
</evidence>
<evidence type="ECO:0000259" key="3">
    <source>
        <dbReference type="PROSITE" id="PS50977"/>
    </source>
</evidence>
<reference evidence="4" key="1">
    <citation type="submission" date="2020-08" db="EMBL/GenBank/DDBJ databases">
        <authorList>
            <person name="Cejkova D."/>
            <person name="Kubasova T."/>
            <person name="Jahodarova E."/>
            <person name="Rychlik I."/>
        </authorList>
    </citation>
    <scope>NUCLEOTIDE SEQUENCE</scope>
    <source>
        <strain evidence="4">An420c</strain>
    </source>
</reference>
<protein>
    <submittedName>
        <fullName evidence="4">TetR/AcrR family transcriptional regulator</fullName>
    </submittedName>
</protein>
<dbReference type="GO" id="GO:0003677">
    <property type="term" value="F:DNA binding"/>
    <property type="evidence" value="ECO:0007669"/>
    <property type="project" value="UniProtKB-UniRule"/>
</dbReference>
<dbReference type="PANTHER" id="PTHR43479:SF11">
    <property type="entry name" value="ACREF_ENVCD OPERON REPRESSOR-RELATED"/>
    <property type="match status" value="1"/>
</dbReference>
<dbReference type="SUPFAM" id="SSF46689">
    <property type="entry name" value="Homeodomain-like"/>
    <property type="match status" value="1"/>
</dbReference>
<evidence type="ECO:0000256" key="2">
    <source>
        <dbReference type="PROSITE-ProRule" id="PRU00335"/>
    </source>
</evidence>
<dbReference type="Proteomes" id="UP000713880">
    <property type="component" value="Unassembled WGS sequence"/>
</dbReference>
<comment type="caution">
    <text evidence="4">The sequence shown here is derived from an EMBL/GenBank/DDBJ whole genome shotgun (WGS) entry which is preliminary data.</text>
</comment>
<accession>A0A938X3P8</accession>
<evidence type="ECO:0000313" key="5">
    <source>
        <dbReference type="Proteomes" id="UP000713880"/>
    </source>
</evidence>
<dbReference type="PANTHER" id="PTHR43479">
    <property type="entry name" value="ACREF/ENVCD OPERON REPRESSOR-RELATED"/>
    <property type="match status" value="1"/>
</dbReference>
<organism evidence="4 5">
    <name type="scientific">Mordavella massiliensis</name>
    <dbReference type="NCBI Taxonomy" id="1871024"/>
    <lineage>
        <taxon>Bacteria</taxon>
        <taxon>Bacillati</taxon>
        <taxon>Bacillota</taxon>
        <taxon>Clostridia</taxon>
        <taxon>Eubacteriales</taxon>
        <taxon>Clostridiaceae</taxon>
        <taxon>Mordavella</taxon>
    </lineage>
</organism>
<dbReference type="InterPro" id="IPR009057">
    <property type="entry name" value="Homeodomain-like_sf"/>
</dbReference>
<dbReference type="AlphaFoldDB" id="A0A938X3P8"/>
<name>A0A938X3P8_9CLOT</name>
<keyword evidence="5" id="KW-1185">Reference proteome</keyword>
<gene>
    <name evidence="4" type="ORF">H6A13_11065</name>
</gene>
<proteinExistence type="predicted"/>